<organism evidence="1 2">
    <name type="scientific">Rhodoferax sediminis</name>
    <dbReference type="NCBI Taxonomy" id="2509614"/>
    <lineage>
        <taxon>Bacteria</taxon>
        <taxon>Pseudomonadati</taxon>
        <taxon>Pseudomonadota</taxon>
        <taxon>Betaproteobacteria</taxon>
        <taxon>Burkholderiales</taxon>
        <taxon>Comamonadaceae</taxon>
        <taxon>Rhodoferax</taxon>
    </lineage>
</organism>
<sequence>MKDSKKITRRRHDPDLKAQILSECEQPGASVASVTMSHGINANVVHKWRRLTNAGAAPCADAAFIAVALPAPVATAAHDIGVELRRGAMTMTIT</sequence>
<dbReference type="GO" id="GO:0006313">
    <property type="term" value="P:DNA transposition"/>
    <property type="evidence" value="ECO:0007669"/>
    <property type="project" value="InterPro"/>
</dbReference>
<keyword evidence="2" id="KW-1185">Reference proteome</keyword>
<dbReference type="RefSeq" id="WP_142818411.1">
    <property type="nucleotide sequence ID" value="NZ_CP035503.1"/>
</dbReference>
<evidence type="ECO:0000313" key="2">
    <source>
        <dbReference type="Proteomes" id="UP000316798"/>
    </source>
</evidence>
<dbReference type="EMBL" id="CP035503">
    <property type="protein sequence ID" value="QDL39698.1"/>
    <property type="molecule type" value="Genomic_DNA"/>
</dbReference>
<dbReference type="Pfam" id="PF01527">
    <property type="entry name" value="HTH_Tnp_1"/>
    <property type="match status" value="1"/>
</dbReference>
<dbReference type="GO" id="GO:0043565">
    <property type="term" value="F:sequence-specific DNA binding"/>
    <property type="evidence" value="ECO:0007669"/>
    <property type="project" value="InterPro"/>
</dbReference>
<dbReference type="AlphaFoldDB" id="A0A515DH34"/>
<name>A0A515DH34_9BURK</name>
<dbReference type="InterPro" id="IPR002514">
    <property type="entry name" value="Transposase_8"/>
</dbReference>
<gene>
    <name evidence="1" type="ORF">EUB48_08065</name>
</gene>
<dbReference type="Proteomes" id="UP000316798">
    <property type="component" value="Chromosome"/>
</dbReference>
<dbReference type="OrthoDB" id="9800877at2"/>
<accession>A0A515DH34</accession>
<dbReference type="InterPro" id="IPR010921">
    <property type="entry name" value="Trp_repressor/repl_initiator"/>
</dbReference>
<evidence type="ECO:0008006" key="3">
    <source>
        <dbReference type="Google" id="ProtNLM"/>
    </source>
</evidence>
<dbReference type="KEGG" id="rhf:EUB48_08065"/>
<protein>
    <recommendedName>
        <fullName evidence="3">Transposase</fullName>
    </recommendedName>
</protein>
<dbReference type="GO" id="GO:0004803">
    <property type="term" value="F:transposase activity"/>
    <property type="evidence" value="ECO:0007669"/>
    <property type="project" value="InterPro"/>
</dbReference>
<dbReference type="SUPFAM" id="SSF48295">
    <property type="entry name" value="TrpR-like"/>
    <property type="match status" value="1"/>
</dbReference>
<proteinExistence type="predicted"/>
<evidence type="ECO:0000313" key="1">
    <source>
        <dbReference type="EMBL" id="QDL39698.1"/>
    </source>
</evidence>
<reference evidence="1 2" key="1">
    <citation type="submission" date="2019-01" db="EMBL/GenBank/DDBJ databases">
        <title>Genomic insights into a novel species Rhodoferax sp.</title>
        <authorList>
            <person name="Jin L."/>
        </authorList>
    </citation>
    <scope>NUCLEOTIDE SEQUENCE [LARGE SCALE GENOMIC DNA]</scope>
    <source>
        <strain evidence="1 2">CHu59-6-5</strain>
    </source>
</reference>